<dbReference type="EMBL" id="CP133622">
    <property type="protein sequence ID" value="WMV54752.1"/>
    <property type="molecule type" value="Genomic_DNA"/>
</dbReference>
<dbReference type="GO" id="GO:0003723">
    <property type="term" value="F:RNA binding"/>
    <property type="evidence" value="ECO:0007669"/>
    <property type="project" value="InterPro"/>
</dbReference>
<dbReference type="InterPro" id="IPR011990">
    <property type="entry name" value="TPR-like_helical_dom_sf"/>
</dbReference>
<dbReference type="PANTHER" id="PTHR47926">
    <property type="entry name" value="PENTATRICOPEPTIDE REPEAT-CONTAINING PROTEIN"/>
    <property type="match status" value="1"/>
</dbReference>
<dbReference type="InterPro" id="IPR046960">
    <property type="entry name" value="PPR_At4g14850-like_plant"/>
</dbReference>
<keyword evidence="2" id="KW-1185">Reference proteome</keyword>
<sequence>MISGYIQNNFPFKAVNLFLEAVEAEDDVTTDDLIFVSALMATSQLQYLEFPNSYMHERDIVSWSTTVSTLVQNELDNEALMIVYKMKKLWIAIDDITITILLVAASNLRDREIGKQTHAYLLKHNIQLKGWRVT</sequence>
<dbReference type="Gene3D" id="1.25.40.10">
    <property type="entry name" value="Tetratricopeptide repeat domain"/>
    <property type="match status" value="1"/>
</dbReference>
<evidence type="ECO:0000313" key="2">
    <source>
        <dbReference type="Proteomes" id="UP001234989"/>
    </source>
</evidence>
<evidence type="ECO:0000313" key="1">
    <source>
        <dbReference type="EMBL" id="WMV54752.1"/>
    </source>
</evidence>
<name>A0AAF0ZW77_SOLVR</name>
<reference evidence="1" key="1">
    <citation type="submission" date="2023-08" db="EMBL/GenBank/DDBJ databases">
        <title>A de novo genome assembly of Solanum verrucosum Schlechtendal, a Mexican diploid species geographically isolated from the other diploid A-genome species in potato relatives.</title>
        <authorList>
            <person name="Hosaka K."/>
        </authorList>
    </citation>
    <scope>NUCLEOTIDE SEQUENCE</scope>
    <source>
        <tissue evidence="1">Young leaves</tissue>
    </source>
</reference>
<proteinExistence type="predicted"/>
<dbReference type="GO" id="GO:0009451">
    <property type="term" value="P:RNA modification"/>
    <property type="evidence" value="ECO:0007669"/>
    <property type="project" value="InterPro"/>
</dbReference>
<dbReference type="Proteomes" id="UP001234989">
    <property type="component" value="Chromosome 11"/>
</dbReference>
<organism evidence="1 2">
    <name type="scientific">Solanum verrucosum</name>
    <dbReference type="NCBI Taxonomy" id="315347"/>
    <lineage>
        <taxon>Eukaryota</taxon>
        <taxon>Viridiplantae</taxon>
        <taxon>Streptophyta</taxon>
        <taxon>Embryophyta</taxon>
        <taxon>Tracheophyta</taxon>
        <taxon>Spermatophyta</taxon>
        <taxon>Magnoliopsida</taxon>
        <taxon>eudicotyledons</taxon>
        <taxon>Gunneridae</taxon>
        <taxon>Pentapetalae</taxon>
        <taxon>asterids</taxon>
        <taxon>lamiids</taxon>
        <taxon>Solanales</taxon>
        <taxon>Solanaceae</taxon>
        <taxon>Solanoideae</taxon>
        <taxon>Solaneae</taxon>
        <taxon>Solanum</taxon>
    </lineage>
</organism>
<gene>
    <name evidence="1" type="ORF">MTR67_048137</name>
</gene>
<dbReference type="PANTHER" id="PTHR47926:SF347">
    <property type="entry name" value="PENTATRICOPEPTIDE REPEAT-CONTAINING PROTEIN"/>
    <property type="match status" value="1"/>
</dbReference>
<accession>A0AAF0ZW77</accession>
<dbReference type="AlphaFoldDB" id="A0AAF0ZW77"/>
<protein>
    <submittedName>
        <fullName evidence="1">Uncharacterized protein</fullName>
    </submittedName>
</protein>